<dbReference type="AlphaFoldDB" id="A0A0E2E4A8"/>
<proteinExistence type="predicted"/>
<sequence>MAVPVSELTQMVKMLTEEDYTAVIKYIEFLISSHKKNTKATIRQIQEMFTEDKGWTSEEEMLSDMAAFRRSRLA</sequence>
<organism evidence="1">
    <name type="scientific">Treponema denticola H-22</name>
    <dbReference type="NCBI Taxonomy" id="999432"/>
    <lineage>
        <taxon>Bacteria</taxon>
        <taxon>Pseudomonadati</taxon>
        <taxon>Spirochaetota</taxon>
        <taxon>Spirochaetia</taxon>
        <taxon>Spirochaetales</taxon>
        <taxon>Treponemataceae</taxon>
        <taxon>Treponema</taxon>
    </lineage>
</organism>
<comment type="caution">
    <text evidence="1">The sequence shown here is derived from an EMBL/GenBank/DDBJ whole genome shotgun (WGS) entry which is preliminary data.</text>
</comment>
<dbReference type="EMBL" id="AGDV01000020">
    <property type="protein sequence ID" value="EMB31568.1"/>
    <property type="molecule type" value="Genomic_DNA"/>
</dbReference>
<evidence type="ECO:0000313" key="1">
    <source>
        <dbReference type="EMBL" id="EMB31568.1"/>
    </source>
</evidence>
<dbReference type="HOGENOM" id="CLU_2686717_0_0_12"/>
<reference evidence="1" key="1">
    <citation type="submission" date="2012-01" db="EMBL/GenBank/DDBJ databases">
        <title>The Genome Sequence of Treponema denticola H-22.</title>
        <authorList>
            <consortium name="The Broad Institute Genome Sequencing Platform"/>
            <person name="Earl A."/>
            <person name="Ward D."/>
            <person name="Feldgarden M."/>
            <person name="Gevers D."/>
            <person name="Blanton J.M."/>
            <person name="Fenno C.J."/>
            <person name="Baranova O.V."/>
            <person name="Mathney J."/>
            <person name="Dewhirst F.E."/>
            <person name="Izard J."/>
            <person name="Young S.K."/>
            <person name="Zeng Q."/>
            <person name="Gargeya S."/>
            <person name="Fitzgerald M."/>
            <person name="Haas B."/>
            <person name="Abouelleil A."/>
            <person name="Alvarado L."/>
            <person name="Arachchi H.M."/>
            <person name="Berlin A."/>
            <person name="Chapman S.B."/>
            <person name="Gearin G."/>
            <person name="Goldberg J."/>
            <person name="Griggs A."/>
            <person name="Gujja S."/>
            <person name="Hansen M."/>
            <person name="Heiman D."/>
            <person name="Howarth C."/>
            <person name="Larimer J."/>
            <person name="Lui A."/>
            <person name="MacDonald P.J.P."/>
            <person name="McCowen C."/>
            <person name="Montmayeur A."/>
            <person name="Murphy C."/>
            <person name="Neiman D."/>
            <person name="Pearson M."/>
            <person name="Priest M."/>
            <person name="Roberts A."/>
            <person name="Saif S."/>
            <person name="Shea T."/>
            <person name="Sisk P."/>
            <person name="Stolte C."/>
            <person name="Sykes S."/>
            <person name="Wortman J."/>
            <person name="Nusbaum C."/>
            <person name="Birren B."/>
        </authorList>
    </citation>
    <scope>NUCLEOTIDE SEQUENCE [LARGE SCALE GENOMIC DNA]</scope>
    <source>
        <strain evidence="1">H-22</strain>
    </source>
</reference>
<accession>A0A0E2E4A8</accession>
<dbReference type="PATRIC" id="fig|999432.5.peg.2023"/>
<protein>
    <recommendedName>
        <fullName evidence="2">DUF2281 domain-containing protein</fullName>
    </recommendedName>
</protein>
<gene>
    <name evidence="1" type="ORF">HMPREF9726_01948</name>
</gene>
<dbReference type="RefSeq" id="WP_002685274.1">
    <property type="nucleotide sequence ID" value="NZ_CM001795.1"/>
</dbReference>
<name>A0A0E2E4A8_TREDN</name>
<evidence type="ECO:0008006" key="2">
    <source>
        <dbReference type="Google" id="ProtNLM"/>
    </source>
</evidence>
<dbReference type="Proteomes" id="UP000011705">
    <property type="component" value="Chromosome"/>
</dbReference>